<evidence type="ECO:0000259" key="3">
    <source>
        <dbReference type="Pfam" id="PF22725"/>
    </source>
</evidence>
<dbReference type="AlphaFoldDB" id="A0A318V5P1"/>
<feature type="domain" description="Gfo/Idh/MocA-like oxidoreductase N-terminal" evidence="2">
    <location>
        <begin position="8"/>
        <end position="135"/>
    </location>
</feature>
<sequence length="389" mass="42523">MVETIKKMRVGLVGSGYMGKAHAIAYRNAMAAFGIQQSQLHCEMLADATPELAKMKALELGFNRSTGDWKSLINDPVIDVVDICAPNFLHKEIAMAAIAVGKHVYSEKPLALNASDAKEMTEAAERAGVKTLVGFNYIKNPTVQFAKQLIDRGDIGDVVHFRGVFNEDYLADANLPFSWRLQKQFAGTGALNDLASHLVQLATHLVAPITSLCADLKVVHQQRPLVQTSSGSKASAGEVENDDQAHMMVRFANGAQGTLEASRIAWGRKNGLFFEITGTKGSLIFDQETLSELSLYVAEGNPQTQGFKRILVGPEHPDYQAFCVSAGHGLGFNDMKAVEIRDLFQGVVHGAPLWPDFRAAAQVNVILDSVVESHEKRAWVEVEQYDVSR</sequence>
<feature type="domain" description="GFO/IDH/MocA-like oxidoreductase" evidence="3">
    <location>
        <begin position="144"/>
        <end position="283"/>
    </location>
</feature>
<dbReference type="SUPFAM" id="SSF51735">
    <property type="entry name" value="NAD(P)-binding Rossmann-fold domains"/>
    <property type="match status" value="1"/>
</dbReference>
<organism evidence="4 5">
    <name type="scientific">Marinomonas alcarazii</name>
    <dbReference type="NCBI Taxonomy" id="491949"/>
    <lineage>
        <taxon>Bacteria</taxon>
        <taxon>Pseudomonadati</taxon>
        <taxon>Pseudomonadota</taxon>
        <taxon>Gammaproteobacteria</taxon>
        <taxon>Oceanospirillales</taxon>
        <taxon>Oceanospirillaceae</taxon>
        <taxon>Marinomonas</taxon>
    </lineage>
</organism>
<dbReference type="Gene3D" id="3.30.360.10">
    <property type="entry name" value="Dihydrodipicolinate Reductase, domain 2"/>
    <property type="match status" value="1"/>
</dbReference>
<dbReference type="InterPro" id="IPR000683">
    <property type="entry name" value="Gfo/Idh/MocA-like_OxRdtase_N"/>
</dbReference>
<dbReference type="RefSeq" id="WP_220032604.1">
    <property type="nucleotide sequence ID" value="NZ_QKLW01000001.1"/>
</dbReference>
<dbReference type="Gene3D" id="3.40.50.720">
    <property type="entry name" value="NAD(P)-binding Rossmann-like Domain"/>
    <property type="match status" value="1"/>
</dbReference>
<dbReference type="GO" id="GO:0016491">
    <property type="term" value="F:oxidoreductase activity"/>
    <property type="evidence" value="ECO:0007669"/>
    <property type="project" value="UniProtKB-KW"/>
</dbReference>
<dbReference type="InterPro" id="IPR050463">
    <property type="entry name" value="Gfo/Idh/MocA_oxidrdct_glycsds"/>
</dbReference>
<protein>
    <submittedName>
        <fullName evidence="4">Putative dehydrogenase</fullName>
    </submittedName>
</protein>
<evidence type="ECO:0000259" key="2">
    <source>
        <dbReference type="Pfam" id="PF01408"/>
    </source>
</evidence>
<dbReference type="InterPro" id="IPR036291">
    <property type="entry name" value="NAD(P)-bd_dom_sf"/>
</dbReference>
<accession>A0A318V5P1</accession>
<dbReference type="InterPro" id="IPR055170">
    <property type="entry name" value="GFO_IDH_MocA-like_dom"/>
</dbReference>
<keyword evidence="1" id="KW-0560">Oxidoreductase</keyword>
<comment type="caution">
    <text evidence="4">The sequence shown here is derived from an EMBL/GenBank/DDBJ whole genome shotgun (WGS) entry which is preliminary data.</text>
</comment>
<evidence type="ECO:0000313" key="5">
    <source>
        <dbReference type="Proteomes" id="UP000247551"/>
    </source>
</evidence>
<keyword evidence="5" id="KW-1185">Reference proteome</keyword>
<gene>
    <name evidence="4" type="ORF">DFP75_101127</name>
</gene>
<dbReference type="SUPFAM" id="SSF55347">
    <property type="entry name" value="Glyceraldehyde-3-phosphate dehydrogenase-like, C-terminal domain"/>
    <property type="match status" value="1"/>
</dbReference>
<dbReference type="PANTHER" id="PTHR43818">
    <property type="entry name" value="BCDNA.GH03377"/>
    <property type="match status" value="1"/>
</dbReference>
<reference evidence="4 5" key="1">
    <citation type="submission" date="2018-06" db="EMBL/GenBank/DDBJ databases">
        <title>Genomic Encyclopedia of Type Strains, Phase III (KMG-III): the genomes of soil and plant-associated and newly described type strains.</title>
        <authorList>
            <person name="Whitman W."/>
        </authorList>
    </citation>
    <scope>NUCLEOTIDE SEQUENCE [LARGE SCALE GENOMIC DNA]</scope>
    <source>
        <strain evidence="4 5">CECT 7730</strain>
    </source>
</reference>
<dbReference type="EMBL" id="QKLW01000001">
    <property type="protein sequence ID" value="PYF84102.1"/>
    <property type="molecule type" value="Genomic_DNA"/>
</dbReference>
<dbReference type="Proteomes" id="UP000247551">
    <property type="component" value="Unassembled WGS sequence"/>
</dbReference>
<name>A0A318V5P1_9GAMM</name>
<dbReference type="GO" id="GO:0000166">
    <property type="term" value="F:nucleotide binding"/>
    <property type="evidence" value="ECO:0007669"/>
    <property type="project" value="InterPro"/>
</dbReference>
<dbReference type="Pfam" id="PF01408">
    <property type="entry name" value="GFO_IDH_MocA"/>
    <property type="match status" value="1"/>
</dbReference>
<evidence type="ECO:0000313" key="4">
    <source>
        <dbReference type="EMBL" id="PYF84102.1"/>
    </source>
</evidence>
<dbReference type="Pfam" id="PF22725">
    <property type="entry name" value="GFO_IDH_MocA_C3"/>
    <property type="match status" value="1"/>
</dbReference>
<proteinExistence type="predicted"/>
<dbReference type="PANTHER" id="PTHR43818:SF11">
    <property type="entry name" value="BCDNA.GH03377"/>
    <property type="match status" value="1"/>
</dbReference>
<evidence type="ECO:0000256" key="1">
    <source>
        <dbReference type="ARBA" id="ARBA00023002"/>
    </source>
</evidence>